<comment type="caution">
    <text evidence="1">The sequence shown here is derived from an EMBL/GenBank/DDBJ whole genome shotgun (WGS) entry which is preliminary data.</text>
</comment>
<keyword evidence="2" id="KW-1185">Reference proteome</keyword>
<gene>
    <name evidence="1" type="ORF">CPELLU_LOCUS9406</name>
</gene>
<dbReference type="AlphaFoldDB" id="A0A9N9H2S7"/>
<evidence type="ECO:0000313" key="2">
    <source>
        <dbReference type="Proteomes" id="UP000789759"/>
    </source>
</evidence>
<proteinExistence type="predicted"/>
<name>A0A9N9H2S7_9GLOM</name>
<dbReference type="Proteomes" id="UP000789759">
    <property type="component" value="Unassembled WGS sequence"/>
</dbReference>
<protein>
    <submittedName>
        <fullName evidence="1">22529_t:CDS:1</fullName>
    </submittedName>
</protein>
<accession>A0A9N9H2S7</accession>
<sequence>MQLGHKTKITCNLDSNILILVDNASCYYNPNSILPTFNSTNNSYKEGTELAKTFVSRISNIRLSTLQNNQSQAYKLQYATSSYNTFIKQKNIIIKLSVANLDSSVLLQVNKYFELNNSYIFTIEELSNTEIVELVIVEQQHKEHDSDDSDEESLTILASKGLVSLKKFLEFFEQQTNRNFKSEDLDVF</sequence>
<dbReference type="EMBL" id="CAJVQA010007149">
    <property type="protein sequence ID" value="CAG8652468.1"/>
    <property type="molecule type" value="Genomic_DNA"/>
</dbReference>
<reference evidence="1" key="1">
    <citation type="submission" date="2021-06" db="EMBL/GenBank/DDBJ databases">
        <authorList>
            <person name="Kallberg Y."/>
            <person name="Tangrot J."/>
            <person name="Rosling A."/>
        </authorList>
    </citation>
    <scope>NUCLEOTIDE SEQUENCE</scope>
    <source>
        <strain evidence="1">FL966</strain>
    </source>
</reference>
<evidence type="ECO:0000313" key="1">
    <source>
        <dbReference type="EMBL" id="CAG8652468.1"/>
    </source>
</evidence>
<organism evidence="1 2">
    <name type="scientific">Cetraspora pellucida</name>
    <dbReference type="NCBI Taxonomy" id="1433469"/>
    <lineage>
        <taxon>Eukaryota</taxon>
        <taxon>Fungi</taxon>
        <taxon>Fungi incertae sedis</taxon>
        <taxon>Mucoromycota</taxon>
        <taxon>Glomeromycotina</taxon>
        <taxon>Glomeromycetes</taxon>
        <taxon>Diversisporales</taxon>
        <taxon>Gigasporaceae</taxon>
        <taxon>Cetraspora</taxon>
    </lineage>
</organism>